<reference evidence="2 3" key="1">
    <citation type="submission" date="2021-08" db="EMBL/GenBank/DDBJ databases">
        <title>Complete genome sequence of Leptospira kobayashii strain E30.</title>
        <authorList>
            <person name="Nakao R."/>
            <person name="Nakamura S."/>
            <person name="Masuzawa T."/>
            <person name="Koizumi N."/>
        </authorList>
    </citation>
    <scope>NUCLEOTIDE SEQUENCE [LARGE SCALE GENOMIC DNA]</scope>
    <source>
        <strain evidence="2 3">E30</strain>
    </source>
</reference>
<gene>
    <name evidence="2" type="ORF">LPTSP3_g00130</name>
</gene>
<organism evidence="2 3">
    <name type="scientific">Leptospira kobayashii</name>
    <dbReference type="NCBI Taxonomy" id="1917830"/>
    <lineage>
        <taxon>Bacteria</taxon>
        <taxon>Pseudomonadati</taxon>
        <taxon>Spirochaetota</taxon>
        <taxon>Spirochaetia</taxon>
        <taxon>Leptospirales</taxon>
        <taxon>Leptospiraceae</taxon>
        <taxon>Leptospira</taxon>
    </lineage>
</organism>
<dbReference type="Proteomes" id="UP000245263">
    <property type="component" value="Chromosome 1"/>
</dbReference>
<name>A0ABM7UF31_9LEPT</name>
<evidence type="ECO:0000256" key="1">
    <source>
        <dbReference type="SAM" id="MobiDB-lite"/>
    </source>
</evidence>
<feature type="region of interest" description="Disordered" evidence="1">
    <location>
        <begin position="36"/>
        <end position="76"/>
    </location>
</feature>
<feature type="compositionally biased region" description="Polar residues" evidence="1">
    <location>
        <begin position="48"/>
        <end position="58"/>
    </location>
</feature>
<keyword evidence="3" id="KW-1185">Reference proteome</keyword>
<proteinExistence type="predicted"/>
<protein>
    <submittedName>
        <fullName evidence="2">Uncharacterized protein</fullName>
    </submittedName>
</protein>
<evidence type="ECO:0000313" key="2">
    <source>
        <dbReference type="EMBL" id="BDA77083.1"/>
    </source>
</evidence>
<sequence length="76" mass="8104">MDIASGVARVSGLGEPLTYVMPTYNTKAIEKVDAVQSREYKPKYPSEDTASQASSIQGDSGKKASYTPGDLVNVYA</sequence>
<dbReference type="RefSeq" id="WP_109021708.1">
    <property type="nucleotide sequence ID" value="NZ_AP025028.1"/>
</dbReference>
<evidence type="ECO:0000313" key="3">
    <source>
        <dbReference type="Proteomes" id="UP000245263"/>
    </source>
</evidence>
<accession>A0ABM7UF31</accession>
<feature type="compositionally biased region" description="Basic and acidic residues" evidence="1">
    <location>
        <begin position="36"/>
        <end position="46"/>
    </location>
</feature>
<dbReference type="EMBL" id="AP025028">
    <property type="protein sequence ID" value="BDA77083.1"/>
    <property type="molecule type" value="Genomic_DNA"/>
</dbReference>